<dbReference type="InterPro" id="IPR029058">
    <property type="entry name" value="AB_hydrolase_fold"/>
</dbReference>
<keyword evidence="2 3" id="KW-0378">Hydrolase</keyword>
<evidence type="ECO:0000313" key="5">
    <source>
        <dbReference type="EMBL" id="KAF5844781.1"/>
    </source>
</evidence>
<organism evidence="5 6">
    <name type="scientific">Cochliobolus sativus</name>
    <name type="common">Common root rot and spot blotch fungus</name>
    <name type="synonym">Bipolaris sorokiniana</name>
    <dbReference type="NCBI Taxonomy" id="45130"/>
    <lineage>
        <taxon>Eukaryota</taxon>
        <taxon>Fungi</taxon>
        <taxon>Dikarya</taxon>
        <taxon>Ascomycota</taxon>
        <taxon>Pezizomycotina</taxon>
        <taxon>Dothideomycetes</taxon>
        <taxon>Pleosporomycetidae</taxon>
        <taxon>Pleosporales</taxon>
        <taxon>Pleosporineae</taxon>
        <taxon>Pleosporaceae</taxon>
        <taxon>Bipolaris</taxon>
    </lineage>
</organism>
<evidence type="ECO:0000256" key="3">
    <source>
        <dbReference type="RuleBase" id="RU361235"/>
    </source>
</evidence>
<protein>
    <recommendedName>
        <fullName evidence="3">Carboxylic ester hydrolase</fullName>
        <ecNumber evidence="3">3.1.1.-</ecNumber>
    </recommendedName>
</protein>
<feature type="domain" description="Carboxylesterase type B" evidence="4">
    <location>
        <begin position="48"/>
        <end position="270"/>
    </location>
</feature>
<dbReference type="PROSITE" id="PS00122">
    <property type="entry name" value="CARBOXYLESTERASE_B_1"/>
    <property type="match status" value="1"/>
</dbReference>
<evidence type="ECO:0000256" key="2">
    <source>
        <dbReference type="ARBA" id="ARBA00022801"/>
    </source>
</evidence>
<dbReference type="Pfam" id="PF00135">
    <property type="entry name" value="COesterase"/>
    <property type="match status" value="1"/>
</dbReference>
<dbReference type="InterPro" id="IPR019826">
    <property type="entry name" value="Carboxylesterase_B_AS"/>
</dbReference>
<accession>A0A8H5Z786</accession>
<comment type="similarity">
    <text evidence="1 3">Belongs to the type-B carboxylesterase/lipase family.</text>
</comment>
<dbReference type="Proteomes" id="UP000624244">
    <property type="component" value="Unassembled WGS sequence"/>
</dbReference>
<comment type="caution">
    <text evidence="5">The sequence shown here is derived from an EMBL/GenBank/DDBJ whole genome shotgun (WGS) entry which is preliminary data.</text>
</comment>
<dbReference type="GO" id="GO:0016787">
    <property type="term" value="F:hydrolase activity"/>
    <property type="evidence" value="ECO:0007669"/>
    <property type="project" value="UniProtKB-KW"/>
</dbReference>
<reference evidence="5" key="1">
    <citation type="submission" date="2019-11" db="EMBL/GenBank/DDBJ databases">
        <title>Bipolaris sorokiniana Genome sequencing.</title>
        <authorList>
            <person name="Wang H."/>
        </authorList>
    </citation>
    <scope>NUCLEOTIDE SEQUENCE</scope>
</reference>
<evidence type="ECO:0000259" key="4">
    <source>
        <dbReference type="Pfam" id="PF00135"/>
    </source>
</evidence>
<dbReference type="Gene3D" id="3.40.50.1820">
    <property type="entry name" value="alpha/beta hydrolase"/>
    <property type="match status" value="1"/>
</dbReference>
<proteinExistence type="inferred from homology"/>
<dbReference type="PANTHER" id="PTHR43142:SF11">
    <property type="entry name" value="CARBOXYLIC ESTER HYDROLASE"/>
    <property type="match status" value="1"/>
</dbReference>
<sequence>MAVPELVTEYEPEKVDVTPRAPAMDGCAFEQSALIQCDIGSDPDLSMSGTECLSLNVTVPPDTSVSGVLPVMIFIHGGGFIMGGSHWPQHDPCRLVKMSVEMDMPVVVVNINFCLGILGNLTSEELRKAGYSGNNSLRGQQCALRWVNKFIGGFGGDGDNVTVFGESAGAGESNVHSFSSLLSEWLCEGGHTGVNLVSTLHQLSAEEPFFKRAISMSGTPLMLQPMSASTAEASYNSIIKAAGLGSASTQERINHFLNISPEELVKIPMNVPLILFQDNDILPQTQRLRTCETITSHF</sequence>
<name>A0A8H5Z786_COCSA</name>
<dbReference type="EC" id="3.1.1.-" evidence="3"/>
<dbReference type="SUPFAM" id="SSF53474">
    <property type="entry name" value="alpha/beta-Hydrolases"/>
    <property type="match status" value="1"/>
</dbReference>
<gene>
    <name evidence="5" type="ORF">GGP41_008751</name>
</gene>
<dbReference type="PANTHER" id="PTHR43142">
    <property type="entry name" value="CARBOXYLIC ESTER HYDROLASE"/>
    <property type="match status" value="1"/>
</dbReference>
<dbReference type="EMBL" id="WNKQ01000021">
    <property type="protein sequence ID" value="KAF5844781.1"/>
    <property type="molecule type" value="Genomic_DNA"/>
</dbReference>
<evidence type="ECO:0000256" key="1">
    <source>
        <dbReference type="ARBA" id="ARBA00005964"/>
    </source>
</evidence>
<dbReference type="InterPro" id="IPR002018">
    <property type="entry name" value="CarbesteraseB"/>
</dbReference>
<dbReference type="AlphaFoldDB" id="A0A8H5Z786"/>
<evidence type="ECO:0000313" key="6">
    <source>
        <dbReference type="Proteomes" id="UP000624244"/>
    </source>
</evidence>